<dbReference type="EMBL" id="BEZZ01000024">
    <property type="protein sequence ID" value="GCC23187.1"/>
    <property type="molecule type" value="Genomic_DNA"/>
</dbReference>
<dbReference type="PRINTS" id="PR00786">
    <property type="entry name" value="NEPRILYSIN"/>
</dbReference>
<protein>
    <recommendedName>
        <fullName evidence="11">PCI domain-containing protein</fullName>
    </recommendedName>
</protein>
<dbReference type="PANTHER" id="PTHR11733">
    <property type="entry name" value="ZINC METALLOPROTEASE FAMILY M13 NEPRILYSIN-RELATED"/>
    <property type="match status" value="1"/>
</dbReference>
<evidence type="ECO:0000256" key="4">
    <source>
        <dbReference type="ARBA" id="ARBA00022723"/>
    </source>
</evidence>
<evidence type="ECO:0000259" key="11">
    <source>
        <dbReference type="PROSITE" id="PS50250"/>
    </source>
</evidence>
<dbReference type="GO" id="GO:0016485">
    <property type="term" value="P:protein processing"/>
    <property type="evidence" value="ECO:0007669"/>
    <property type="project" value="TreeGrafter"/>
</dbReference>
<keyword evidence="3" id="KW-0645">Protease</keyword>
<evidence type="ECO:0000256" key="1">
    <source>
        <dbReference type="ARBA" id="ARBA00001947"/>
    </source>
</evidence>
<dbReference type="Pfam" id="PF05649">
    <property type="entry name" value="Peptidase_M13_N"/>
    <property type="match status" value="1"/>
</dbReference>
<evidence type="ECO:0000256" key="7">
    <source>
        <dbReference type="ARBA" id="ARBA00023049"/>
    </source>
</evidence>
<evidence type="ECO:0000256" key="6">
    <source>
        <dbReference type="ARBA" id="ARBA00022833"/>
    </source>
</evidence>
<dbReference type="GO" id="GO:0005886">
    <property type="term" value="C:plasma membrane"/>
    <property type="evidence" value="ECO:0007669"/>
    <property type="project" value="TreeGrafter"/>
</dbReference>
<reference evidence="12 13" key="1">
    <citation type="journal article" date="2018" name="Nat. Ecol. Evol.">
        <title>Shark genomes provide insights into elasmobranch evolution and the origin of vertebrates.</title>
        <authorList>
            <person name="Hara Y"/>
            <person name="Yamaguchi K"/>
            <person name="Onimaru K"/>
            <person name="Kadota M"/>
            <person name="Koyanagi M"/>
            <person name="Keeley SD"/>
            <person name="Tatsumi K"/>
            <person name="Tanaka K"/>
            <person name="Motone F"/>
            <person name="Kageyama Y"/>
            <person name="Nozu R"/>
            <person name="Adachi N"/>
            <person name="Nishimura O"/>
            <person name="Nakagawa R"/>
            <person name="Tanegashima C"/>
            <person name="Kiyatake I"/>
            <person name="Matsumoto R"/>
            <person name="Murakumo K"/>
            <person name="Nishida K"/>
            <person name="Terakita A"/>
            <person name="Kuratani S"/>
            <person name="Sato K"/>
            <person name="Hyodo S Kuraku.S."/>
        </authorList>
    </citation>
    <scope>NUCLEOTIDE SEQUENCE [LARGE SCALE GENOMIC DNA]</scope>
</reference>
<dbReference type="Pfam" id="PF18392">
    <property type="entry name" value="CSN7a_helixI"/>
    <property type="match status" value="1"/>
</dbReference>
<feature type="domain" description="PCI" evidence="11">
    <location>
        <begin position="787"/>
        <end position="963"/>
    </location>
</feature>
<gene>
    <name evidence="12" type="ORF">chiPu_0001581</name>
</gene>
<dbReference type="InterPro" id="IPR041481">
    <property type="entry name" value="CSN7_helixI"/>
</dbReference>
<evidence type="ECO:0000256" key="5">
    <source>
        <dbReference type="ARBA" id="ARBA00022801"/>
    </source>
</evidence>
<sequence length="1068" mass="122507">MEKTYSLTAHYDEFQEVKYVNKFSSGTLHNGLNLHLNSRKHDRNGKSRRGEWRWSKREICLLSGLVFATGLCIILASMLVLKYFASEQESHCREDCSRKKTFTKAARLIASNIDPTIDPCKDFYTFSCGGWLRRHGIPEDKLSYGTVTAIAEQNEAKLQRLLMQPVRRYYRRSAERKVKQFYKSCINMKEIDRLGAQPMLDIIEGCGGWDIIGTWKRTAWSFGELLYKTQGVYSTAAFFSLNVNVDDKNSSRNVIRIDQDGLTLPERTLYFGQDEESEKILIAYKDLMEKLVSLLGGDNAKKKTEEILQLEMQLANITISESDTLRRDINTMYNKITLRELQRIAPAVQWKHLLDRIFHDNLSQDEEIVVLATDYMQRVSELISKTSPRVLHNYMIWRIVVALSEHLSTPFRDAIHEFSKELDGTEKQIDLDKMCLNQANKQFGMALGALFVEEYFSSSSKIKVQQLVKDIKHAFDRQLDELDWMDEETKEAARAKLQYMMVMIGYPDFLLITNAVDNEYGFEVNEKTYFKNVLNSIMYNIKLSVKKVRQQVDKTAWLLPPQTLNAYYLSTQNQMVFPAGILQPPLYDPEFPQSLNYGGIGTIIGHELTHGYDDWGSHYDKYGNLKKWWTERSYDKFIMRAQCIVNLYGNFTVYDQRVNGQLTLGENIADMGGLKLAYYAYQKWVRDHGPEHPLPGLKYTHNQLLFIAFAQNWCMKRRSQSIYLQLLTDKHAPEHCRVLGSVSQFDEFGRVFHCPKRAPMNPVEKCSVWRLRFRPIAAKRGGGAQLSSERGTEAKGLVVVTFCAMAGESKPTSNPLEQFILLSRNAKGPALTTLISQVLEAPGVFVFGELLETPNIQELANGSHAAYFQLLNLFAYGTYSDYLANKGSLPELTLAQKNKLKHLTIVSLAARMKCIPYSMLLKDLDIKNLRELEDLIIEAIYTDIIQGKLDQRNQLLEVDFCIGRDLQKQDISSIVKTLQEWCDCCQAVLLGIEQQVLRVNQYKEGHTKTQQQVETEVANIKKTLKATASTSTQDPDQHPMDRDTPQLVEQRPSTKKLSKSKSLSSSRH</sequence>
<dbReference type="OrthoDB" id="6475849at2759"/>
<keyword evidence="10" id="KW-0812">Transmembrane</keyword>
<evidence type="ECO:0000256" key="9">
    <source>
        <dbReference type="SAM" id="MobiDB-lite"/>
    </source>
</evidence>
<evidence type="ECO:0000313" key="13">
    <source>
        <dbReference type="Proteomes" id="UP000287033"/>
    </source>
</evidence>
<comment type="cofactor">
    <cofactor evidence="1">
        <name>Zn(2+)</name>
        <dbReference type="ChEBI" id="CHEBI:29105"/>
    </cofactor>
</comment>
<dbReference type="Gene3D" id="1.10.1380.10">
    <property type="entry name" value="Neutral endopeptidase , domain2"/>
    <property type="match status" value="1"/>
</dbReference>
<dbReference type="PROSITE" id="PS51885">
    <property type="entry name" value="NEPRILYSIN"/>
    <property type="match status" value="1"/>
</dbReference>
<dbReference type="SMART" id="SM00088">
    <property type="entry name" value="PINT"/>
    <property type="match status" value="1"/>
</dbReference>
<keyword evidence="2" id="KW-0963">Cytoplasm</keyword>
<dbReference type="Gene3D" id="3.40.390.10">
    <property type="entry name" value="Collagenase (Catalytic Domain)"/>
    <property type="match status" value="1"/>
</dbReference>
<dbReference type="Pfam" id="PF22061">
    <property type="entry name" value="CSN7_HB_subdom"/>
    <property type="match status" value="1"/>
</dbReference>
<dbReference type="CDD" id="cd08662">
    <property type="entry name" value="M13"/>
    <property type="match status" value="1"/>
</dbReference>
<comment type="caution">
    <text evidence="12">The sequence shown here is derived from an EMBL/GenBank/DDBJ whole genome shotgun (WGS) entry which is preliminary data.</text>
</comment>
<dbReference type="GO" id="GO:0004222">
    <property type="term" value="F:metalloendopeptidase activity"/>
    <property type="evidence" value="ECO:0007669"/>
    <property type="project" value="InterPro"/>
</dbReference>
<feature type="transmembrane region" description="Helical" evidence="10">
    <location>
        <begin position="59"/>
        <end position="85"/>
    </location>
</feature>
<evidence type="ECO:0000256" key="2">
    <source>
        <dbReference type="ARBA" id="ARBA00022490"/>
    </source>
</evidence>
<feature type="compositionally biased region" description="Basic and acidic residues" evidence="9">
    <location>
        <begin position="1035"/>
        <end position="1044"/>
    </location>
</feature>
<evidence type="ECO:0000256" key="8">
    <source>
        <dbReference type="ARBA" id="ARBA00025037"/>
    </source>
</evidence>
<comment type="function">
    <text evidence="8">Component of the COP9 signalosome complex (CSN), a complex involved in various cellular and developmental processes. The CSN complex is an essential regulator of the ubiquitin (Ubl) conjugation pathway by mediating the deneddylation of the cullin subunits of SCF-type E3 ligase complexes, leading to decrease the Ubl ligase activity of SCF-type complexes such as SCF, CSA or DDB2. The complex is also involved in phosphorylation of p53/TP53, JUN, I-kappa-B-alpha/NFKBIA, ITPK1 and IRF8/ICSBP, possibly via its association with CK2 and PKD kinases. CSN-dependent phosphorylation of TP53 and JUN promotes and protects degradation by the Ubl system, respectively.</text>
</comment>
<dbReference type="OMA" id="QESHCRE"/>
<accession>A0A401RYF7</accession>
<keyword evidence="10" id="KW-0472">Membrane</keyword>
<feature type="region of interest" description="Disordered" evidence="9">
    <location>
        <begin position="1025"/>
        <end position="1068"/>
    </location>
</feature>
<dbReference type="Proteomes" id="UP000287033">
    <property type="component" value="Unassembled WGS sequence"/>
</dbReference>
<organism evidence="12 13">
    <name type="scientific">Chiloscyllium punctatum</name>
    <name type="common">Brownbanded bambooshark</name>
    <name type="synonym">Hemiscyllium punctatum</name>
    <dbReference type="NCBI Taxonomy" id="137246"/>
    <lineage>
        <taxon>Eukaryota</taxon>
        <taxon>Metazoa</taxon>
        <taxon>Chordata</taxon>
        <taxon>Craniata</taxon>
        <taxon>Vertebrata</taxon>
        <taxon>Chondrichthyes</taxon>
        <taxon>Elasmobranchii</taxon>
        <taxon>Galeomorphii</taxon>
        <taxon>Galeoidea</taxon>
        <taxon>Orectolobiformes</taxon>
        <taxon>Hemiscylliidae</taxon>
        <taxon>Chiloscyllium</taxon>
    </lineage>
</organism>
<keyword evidence="5" id="KW-0378">Hydrolase</keyword>
<name>A0A401RYF7_CHIPU</name>
<dbReference type="InterPro" id="IPR008753">
    <property type="entry name" value="Peptidase_M13_N"/>
</dbReference>
<dbReference type="InterPro" id="IPR000717">
    <property type="entry name" value="PCI_dom"/>
</dbReference>
<dbReference type="InterPro" id="IPR024079">
    <property type="entry name" value="MetalloPept_cat_dom_sf"/>
</dbReference>
<evidence type="ECO:0000313" key="12">
    <source>
        <dbReference type="EMBL" id="GCC23187.1"/>
    </source>
</evidence>
<evidence type="ECO:0000256" key="10">
    <source>
        <dbReference type="SAM" id="Phobius"/>
    </source>
</evidence>
<keyword evidence="10" id="KW-1133">Transmembrane helix</keyword>
<proteinExistence type="predicted"/>
<keyword evidence="7" id="KW-0482">Metalloprotease</keyword>
<dbReference type="InterPro" id="IPR000718">
    <property type="entry name" value="Peptidase_M13"/>
</dbReference>
<evidence type="ECO:0000256" key="3">
    <source>
        <dbReference type="ARBA" id="ARBA00022670"/>
    </source>
</evidence>
<keyword evidence="4" id="KW-0479">Metal-binding</keyword>
<dbReference type="GO" id="GO:0046872">
    <property type="term" value="F:metal ion binding"/>
    <property type="evidence" value="ECO:0007669"/>
    <property type="project" value="UniProtKB-KW"/>
</dbReference>
<dbReference type="PANTHER" id="PTHR11733:SF195">
    <property type="entry name" value="ENDOTHELIN-CONVERTING ENZYME-LIKE 1"/>
    <property type="match status" value="1"/>
</dbReference>
<keyword evidence="6" id="KW-0862">Zinc</keyword>
<keyword evidence="13" id="KW-1185">Reference proteome</keyword>
<dbReference type="PROSITE" id="PS50250">
    <property type="entry name" value="PCI"/>
    <property type="match status" value="1"/>
</dbReference>
<dbReference type="GO" id="GO:0010387">
    <property type="term" value="P:COP9 signalosome assembly"/>
    <property type="evidence" value="ECO:0007669"/>
    <property type="project" value="InterPro"/>
</dbReference>
<dbReference type="SUPFAM" id="SSF55486">
    <property type="entry name" value="Metalloproteases ('zincins'), catalytic domain"/>
    <property type="match status" value="1"/>
</dbReference>
<dbReference type="STRING" id="137246.A0A401RYF7"/>
<dbReference type="InterPro" id="IPR018497">
    <property type="entry name" value="Peptidase_M13_C"/>
</dbReference>
<dbReference type="GO" id="GO:0008180">
    <property type="term" value="C:COP9 signalosome"/>
    <property type="evidence" value="ECO:0007669"/>
    <property type="project" value="InterPro"/>
</dbReference>
<dbReference type="Pfam" id="PF01431">
    <property type="entry name" value="Peptidase_M13"/>
    <property type="match status" value="1"/>
</dbReference>
<dbReference type="Pfam" id="PF01399">
    <property type="entry name" value="PCI"/>
    <property type="match status" value="1"/>
</dbReference>
<dbReference type="AlphaFoldDB" id="A0A401RYF7"/>
<dbReference type="InterPro" id="IPR042089">
    <property type="entry name" value="Peptidase_M13_dom_2"/>
</dbReference>